<reference evidence="1" key="1">
    <citation type="submission" date="2014-05" db="EMBL/GenBank/DDBJ databases">
        <title>Key roles for freshwater Actinobacteria revealed by deep metagenomic sequencing.</title>
        <authorList>
            <person name="Ghai R."/>
            <person name="Mizuno C.M."/>
            <person name="Picazo A."/>
            <person name="Camacho A."/>
            <person name="Rodriguez-Valera F."/>
        </authorList>
    </citation>
    <scope>NUCLEOTIDE SEQUENCE</scope>
</reference>
<sequence length="396" mass="40214">MKRLLSFVLIATFLFTPAVNAAPKKISVKAMQLVTTVGTPEEVSGVVASGKSLIVYGSKAAKAYARAVDTTGKELWNLSLDQSQASIATAAVVDSVGDIWIAGATPLALGLIAPSPAVTPVNPDNAAAPPTTAVGNLQAVTLWKVTAAGVLVATNTLPTSSVVFPTAISVDRNGASIVGIIATEKSSAGFFVNADKAGLFGKLLQIGSVSTTADAVIRHADGSFTVVGSSSEALAGKKVAGITDGVLIKISKALKITSVVRSSAVKGKRIWNSASSTLLLGGEVVAAGKTETAVTKFTSLFAPTWSYRFPSTGPAITVGSTYAAFISTGATAQLNWNPKVATPLLLTFDAKGAITAGDSGPIGQKEVLGALLSKELGLLVVTSSADTVSIFTLIPR</sequence>
<name>A0A094SCH0_9ZZZZ</name>
<comment type="caution">
    <text evidence="1">The sequence shown here is derived from an EMBL/GenBank/DDBJ whole genome shotgun (WGS) entry which is preliminary data.</text>
</comment>
<accession>A0A094SCH0</accession>
<dbReference type="EMBL" id="JNSK01000083">
    <property type="protein sequence ID" value="KGA15818.1"/>
    <property type="molecule type" value="Genomic_DNA"/>
</dbReference>
<gene>
    <name evidence="1" type="ORF">GM50_16200</name>
</gene>
<protein>
    <submittedName>
        <fullName evidence="1">Uncharacterized protein</fullName>
    </submittedName>
</protein>
<dbReference type="AlphaFoldDB" id="A0A094SCH0"/>
<organism evidence="1">
    <name type="scientific">freshwater metagenome</name>
    <dbReference type="NCBI Taxonomy" id="449393"/>
    <lineage>
        <taxon>unclassified sequences</taxon>
        <taxon>metagenomes</taxon>
        <taxon>ecological metagenomes</taxon>
    </lineage>
</organism>
<evidence type="ECO:0000313" key="1">
    <source>
        <dbReference type="EMBL" id="KGA15818.1"/>
    </source>
</evidence>
<proteinExistence type="predicted"/>